<dbReference type="Gene3D" id="3.40.50.300">
    <property type="entry name" value="P-loop containing nucleotide triphosphate hydrolases"/>
    <property type="match status" value="1"/>
</dbReference>
<evidence type="ECO:0000256" key="3">
    <source>
        <dbReference type="ARBA" id="ARBA00022840"/>
    </source>
</evidence>
<dbReference type="Pfam" id="PF00072">
    <property type="entry name" value="Response_reg"/>
    <property type="match status" value="1"/>
</dbReference>
<gene>
    <name evidence="11" type="ORF">E6K79_00180</name>
</gene>
<evidence type="ECO:0000313" key="11">
    <source>
        <dbReference type="EMBL" id="TMQ67366.1"/>
    </source>
</evidence>
<dbReference type="CDD" id="cd00009">
    <property type="entry name" value="AAA"/>
    <property type="match status" value="1"/>
</dbReference>
<dbReference type="Pfam" id="PF02954">
    <property type="entry name" value="HTH_8"/>
    <property type="match status" value="1"/>
</dbReference>
<dbReference type="AlphaFoldDB" id="A0A538TUR0"/>
<dbReference type="GO" id="GO:0006355">
    <property type="term" value="P:regulation of DNA-templated transcription"/>
    <property type="evidence" value="ECO:0007669"/>
    <property type="project" value="InterPro"/>
</dbReference>
<evidence type="ECO:0000256" key="1">
    <source>
        <dbReference type="ARBA" id="ARBA00022553"/>
    </source>
</evidence>
<dbReference type="EMBL" id="VBOZ01000001">
    <property type="protein sequence ID" value="TMQ67366.1"/>
    <property type="molecule type" value="Genomic_DNA"/>
</dbReference>
<keyword evidence="7" id="KW-0804">Transcription</keyword>
<dbReference type="SUPFAM" id="SSF46689">
    <property type="entry name" value="Homeodomain-like"/>
    <property type="match status" value="1"/>
</dbReference>
<accession>A0A538TUR0</accession>
<name>A0A538TUR0_UNCEI</name>
<organism evidence="11 12">
    <name type="scientific">Eiseniibacteriota bacterium</name>
    <dbReference type="NCBI Taxonomy" id="2212470"/>
    <lineage>
        <taxon>Bacteria</taxon>
        <taxon>Candidatus Eiseniibacteriota</taxon>
    </lineage>
</organism>
<dbReference type="InterPro" id="IPR003593">
    <property type="entry name" value="AAA+_ATPase"/>
</dbReference>
<dbReference type="PROSITE" id="PS00675">
    <property type="entry name" value="SIGMA54_INTERACT_1"/>
    <property type="match status" value="1"/>
</dbReference>
<evidence type="ECO:0000256" key="2">
    <source>
        <dbReference type="ARBA" id="ARBA00022741"/>
    </source>
</evidence>
<reference evidence="11 12" key="1">
    <citation type="journal article" date="2019" name="Nat. Microbiol.">
        <title>Mediterranean grassland soil C-N compound turnover is dependent on rainfall and depth, and is mediated by genomically divergent microorganisms.</title>
        <authorList>
            <person name="Diamond S."/>
            <person name="Andeer P.F."/>
            <person name="Li Z."/>
            <person name="Crits-Christoph A."/>
            <person name="Burstein D."/>
            <person name="Anantharaman K."/>
            <person name="Lane K.R."/>
            <person name="Thomas B.C."/>
            <person name="Pan C."/>
            <person name="Northen T.R."/>
            <person name="Banfield J.F."/>
        </authorList>
    </citation>
    <scope>NUCLEOTIDE SEQUENCE [LARGE SCALE GENOMIC DNA]</scope>
    <source>
        <strain evidence="11">WS_9</strain>
    </source>
</reference>
<dbReference type="InterPro" id="IPR001789">
    <property type="entry name" value="Sig_transdc_resp-reg_receiver"/>
</dbReference>
<evidence type="ECO:0000256" key="4">
    <source>
        <dbReference type="ARBA" id="ARBA00023015"/>
    </source>
</evidence>
<dbReference type="InterPro" id="IPR025662">
    <property type="entry name" value="Sigma_54_int_dom_ATP-bd_1"/>
</dbReference>
<dbReference type="GO" id="GO:0043565">
    <property type="term" value="F:sequence-specific DNA binding"/>
    <property type="evidence" value="ECO:0007669"/>
    <property type="project" value="InterPro"/>
</dbReference>
<dbReference type="PROSITE" id="PS50110">
    <property type="entry name" value="RESPONSE_REGULATORY"/>
    <property type="match status" value="1"/>
</dbReference>
<dbReference type="FunFam" id="1.10.8.60:FF:000014">
    <property type="entry name" value="DNA-binding transcriptional regulator NtrC"/>
    <property type="match status" value="1"/>
</dbReference>
<dbReference type="FunFam" id="3.40.50.300:FF:000006">
    <property type="entry name" value="DNA-binding transcriptional regulator NtrC"/>
    <property type="match status" value="1"/>
</dbReference>
<dbReference type="PANTHER" id="PTHR32071:SF17">
    <property type="entry name" value="TRANSCRIPTIONAL REGULATOR (NTRC FAMILY)"/>
    <property type="match status" value="1"/>
</dbReference>
<evidence type="ECO:0000259" key="9">
    <source>
        <dbReference type="PROSITE" id="PS50045"/>
    </source>
</evidence>
<dbReference type="PROSITE" id="PS00676">
    <property type="entry name" value="SIGMA54_INTERACT_2"/>
    <property type="match status" value="1"/>
</dbReference>
<keyword evidence="4" id="KW-0805">Transcription regulation</keyword>
<sequence>MSPAAGSKTRILIVDDEPSVLLETAASLKRHYDPVTAPSAEEAERILSLERVDLLLTDLKLPGKDGLALLEIAKAANPDLPVVVMSGHGSIEDAVKAIRLGAADFVEKPFGPDRLHLTVERALEIRALQRENERLRAMTGAGDQMVGKSAGLEQIRAEIAKVARTDAKVLITGESGTGKELVARAIHKASARARGPFEKLNCAALPKDLVESELFGYEKGAFTGATQMKRGRLEAADEGTLFLDEVGDMSLDTQAKFLRAIETGEIERLGGTRTISVDTRIVAATNKDLPAEIQAGRFREDLFYRLNVVPIDLPSLRQRREDIPLLLAHFVAQLGAEHGRPPRAFSKEAIDRLTKYSWPGNIRELRNLIERILIMTDGETVGLGEVEEVLPSESDDDPPSEIKAARDKAERDTILSTLKQCQWNVTEASRRLGMDRGYLHRKIKRYGLARETAGS</sequence>
<keyword evidence="5" id="KW-0238">DNA-binding</keyword>
<dbReference type="InterPro" id="IPR009057">
    <property type="entry name" value="Homeodomain-like_sf"/>
</dbReference>
<dbReference type="SUPFAM" id="SSF52172">
    <property type="entry name" value="CheY-like"/>
    <property type="match status" value="1"/>
</dbReference>
<dbReference type="InterPro" id="IPR025943">
    <property type="entry name" value="Sigma_54_int_dom_ATP-bd_2"/>
</dbReference>
<evidence type="ECO:0000256" key="6">
    <source>
        <dbReference type="ARBA" id="ARBA00023159"/>
    </source>
</evidence>
<dbReference type="GO" id="GO:0000160">
    <property type="term" value="P:phosphorelay signal transduction system"/>
    <property type="evidence" value="ECO:0007669"/>
    <property type="project" value="InterPro"/>
</dbReference>
<evidence type="ECO:0000256" key="8">
    <source>
        <dbReference type="PROSITE-ProRule" id="PRU00169"/>
    </source>
</evidence>
<dbReference type="PROSITE" id="PS50045">
    <property type="entry name" value="SIGMA54_INTERACT_4"/>
    <property type="match status" value="1"/>
</dbReference>
<dbReference type="GO" id="GO:0005524">
    <property type="term" value="F:ATP binding"/>
    <property type="evidence" value="ECO:0007669"/>
    <property type="project" value="UniProtKB-KW"/>
</dbReference>
<dbReference type="InterPro" id="IPR002078">
    <property type="entry name" value="Sigma_54_int"/>
</dbReference>
<keyword evidence="2" id="KW-0547">Nucleotide-binding</keyword>
<dbReference type="InterPro" id="IPR002197">
    <property type="entry name" value="HTH_Fis"/>
</dbReference>
<proteinExistence type="predicted"/>
<keyword evidence="3" id="KW-0067">ATP-binding</keyword>
<dbReference type="Pfam" id="PF00158">
    <property type="entry name" value="Sigma54_activat"/>
    <property type="match status" value="1"/>
</dbReference>
<keyword evidence="1 8" id="KW-0597">Phosphoprotein</keyword>
<dbReference type="InterPro" id="IPR058031">
    <property type="entry name" value="AAA_lid_NorR"/>
</dbReference>
<dbReference type="InterPro" id="IPR027417">
    <property type="entry name" value="P-loop_NTPase"/>
</dbReference>
<dbReference type="SMART" id="SM00382">
    <property type="entry name" value="AAA"/>
    <property type="match status" value="1"/>
</dbReference>
<evidence type="ECO:0000256" key="5">
    <source>
        <dbReference type="ARBA" id="ARBA00023125"/>
    </source>
</evidence>
<dbReference type="Pfam" id="PF25601">
    <property type="entry name" value="AAA_lid_14"/>
    <property type="match status" value="1"/>
</dbReference>
<protein>
    <submittedName>
        <fullName evidence="11">Sigma-54-dependent Fis family transcriptional regulator</fullName>
    </submittedName>
</protein>
<keyword evidence="6" id="KW-0010">Activator</keyword>
<dbReference type="Gene3D" id="1.10.8.60">
    <property type="match status" value="1"/>
</dbReference>
<dbReference type="PANTHER" id="PTHR32071">
    <property type="entry name" value="TRANSCRIPTIONAL REGULATORY PROTEIN"/>
    <property type="match status" value="1"/>
</dbReference>
<dbReference type="PRINTS" id="PR01590">
    <property type="entry name" value="HTHFIS"/>
</dbReference>
<dbReference type="Proteomes" id="UP000317691">
    <property type="component" value="Unassembled WGS sequence"/>
</dbReference>
<dbReference type="InterPro" id="IPR011006">
    <property type="entry name" value="CheY-like_superfamily"/>
</dbReference>
<dbReference type="SMART" id="SM00448">
    <property type="entry name" value="REC"/>
    <property type="match status" value="1"/>
</dbReference>
<feature type="domain" description="Response regulatory" evidence="10">
    <location>
        <begin position="10"/>
        <end position="123"/>
    </location>
</feature>
<evidence type="ECO:0000259" key="10">
    <source>
        <dbReference type="PROSITE" id="PS50110"/>
    </source>
</evidence>
<dbReference type="SUPFAM" id="SSF52540">
    <property type="entry name" value="P-loop containing nucleoside triphosphate hydrolases"/>
    <property type="match status" value="1"/>
</dbReference>
<feature type="domain" description="Sigma-54 factor interaction" evidence="9">
    <location>
        <begin position="145"/>
        <end position="374"/>
    </location>
</feature>
<dbReference type="Gene3D" id="3.40.50.2300">
    <property type="match status" value="1"/>
</dbReference>
<feature type="modified residue" description="4-aspartylphosphate" evidence="8">
    <location>
        <position position="58"/>
    </location>
</feature>
<evidence type="ECO:0000256" key="7">
    <source>
        <dbReference type="ARBA" id="ARBA00023163"/>
    </source>
</evidence>
<dbReference type="InterPro" id="IPR025944">
    <property type="entry name" value="Sigma_54_int_dom_CS"/>
</dbReference>
<comment type="caution">
    <text evidence="11">The sequence shown here is derived from an EMBL/GenBank/DDBJ whole genome shotgun (WGS) entry which is preliminary data.</text>
</comment>
<dbReference type="Gene3D" id="1.10.10.60">
    <property type="entry name" value="Homeodomain-like"/>
    <property type="match status" value="1"/>
</dbReference>
<dbReference type="PROSITE" id="PS00688">
    <property type="entry name" value="SIGMA54_INTERACT_3"/>
    <property type="match status" value="1"/>
</dbReference>
<evidence type="ECO:0000313" key="12">
    <source>
        <dbReference type="Proteomes" id="UP000317691"/>
    </source>
</evidence>